<dbReference type="GO" id="GO:0005886">
    <property type="term" value="C:plasma membrane"/>
    <property type="evidence" value="ECO:0007669"/>
    <property type="project" value="TreeGrafter"/>
</dbReference>
<dbReference type="Proteomes" id="UP000248724">
    <property type="component" value="Unassembled WGS sequence"/>
</dbReference>
<evidence type="ECO:0000259" key="8">
    <source>
        <dbReference type="PROSITE" id="PS50112"/>
    </source>
</evidence>
<reference evidence="10 11" key="1">
    <citation type="journal article" date="2017" name="Nature">
        <title>Atmospheric trace gases support primary production in Antarctic desert surface soil.</title>
        <authorList>
            <person name="Ji M."/>
            <person name="Greening C."/>
            <person name="Vanwonterghem I."/>
            <person name="Carere C.R."/>
            <person name="Bay S.K."/>
            <person name="Steen J.A."/>
            <person name="Montgomery K."/>
            <person name="Lines T."/>
            <person name="Beardall J."/>
            <person name="van Dorst J."/>
            <person name="Snape I."/>
            <person name="Stott M.B."/>
            <person name="Hugenholtz P."/>
            <person name="Ferrari B.C."/>
        </authorList>
    </citation>
    <scope>NUCLEOTIDE SEQUENCE [LARGE SCALE GENOMIC DNA]</scope>
    <source>
        <strain evidence="10">RRmetagenome_bin12</strain>
    </source>
</reference>
<dbReference type="Pfam" id="PF00989">
    <property type="entry name" value="PAS"/>
    <property type="match status" value="1"/>
</dbReference>
<evidence type="ECO:0000313" key="11">
    <source>
        <dbReference type="Proteomes" id="UP000248724"/>
    </source>
</evidence>
<comment type="catalytic activity">
    <reaction evidence="1">
        <text>ATP + protein L-histidine = ADP + protein N-phospho-L-histidine.</text>
        <dbReference type="EC" id="2.7.13.3"/>
    </reaction>
</comment>
<feature type="domain" description="PAS" evidence="8">
    <location>
        <begin position="41"/>
        <end position="94"/>
    </location>
</feature>
<dbReference type="InterPro" id="IPR004358">
    <property type="entry name" value="Sig_transdc_His_kin-like_C"/>
</dbReference>
<dbReference type="EC" id="2.7.13.3" evidence="2"/>
<name>A0A2W5ZL43_9BACT</name>
<evidence type="ECO:0000256" key="1">
    <source>
        <dbReference type="ARBA" id="ARBA00000085"/>
    </source>
</evidence>
<dbReference type="SUPFAM" id="SSF55785">
    <property type="entry name" value="PYP-like sensor domain (PAS domain)"/>
    <property type="match status" value="1"/>
</dbReference>
<comment type="caution">
    <text evidence="10">The sequence shown here is derived from an EMBL/GenBank/DDBJ whole genome shotgun (WGS) entry which is preliminary data.</text>
</comment>
<dbReference type="GO" id="GO:0006355">
    <property type="term" value="P:regulation of DNA-templated transcription"/>
    <property type="evidence" value="ECO:0007669"/>
    <property type="project" value="InterPro"/>
</dbReference>
<dbReference type="CDD" id="cd00130">
    <property type="entry name" value="PAS"/>
    <property type="match status" value="1"/>
</dbReference>
<dbReference type="SUPFAM" id="SSF55874">
    <property type="entry name" value="ATPase domain of HSP90 chaperone/DNA topoisomerase II/histidine kinase"/>
    <property type="match status" value="1"/>
</dbReference>
<dbReference type="Gene3D" id="3.30.565.10">
    <property type="entry name" value="Histidine kinase-like ATPase, C-terminal domain"/>
    <property type="match status" value="1"/>
</dbReference>
<proteinExistence type="predicted"/>
<dbReference type="SMART" id="SM00091">
    <property type="entry name" value="PAS"/>
    <property type="match status" value="1"/>
</dbReference>
<dbReference type="PROSITE" id="PS50112">
    <property type="entry name" value="PAS"/>
    <property type="match status" value="1"/>
</dbReference>
<dbReference type="GO" id="GO:0009927">
    <property type="term" value="F:histidine phosphotransfer kinase activity"/>
    <property type="evidence" value="ECO:0007669"/>
    <property type="project" value="TreeGrafter"/>
</dbReference>
<dbReference type="PRINTS" id="PR00344">
    <property type="entry name" value="BCTRLSENSOR"/>
</dbReference>
<sequence length="411" mass="44316">MTPYVLAGARLAPFTGISMEPMDDNEPAAEIVPSPLSRLDSPDLLKVIVDSALAGVVTMGEDGHVNGWGASAERTFGWTAAEAVGSRLSDLIVPARYREAHNEGLRRYRATGEGPVLGTVMEMEALHKDGREFPVEIRISPAAVVDGETVFIAFAHDITARRETERALAARVAEIAAAKASVEDYVRMMVHEMRQPLTVVTGYTEILLGQLAPDAPSRAELEVILEQAGEAGGMVEDLLLAARLEAGSVEPHLEPFQLAEVVRAAVARVMPRAALRRGTITAAAIPEGLRVRADRTFTRRILDNLLSNAVAYSPSAPAVDVTVDVAEDEVSIKVADQGRGIPRAFAERVFDRFARADEHNSPPGSGLGLYISRHLAERQQGTLALVSSVEGRGSIFCLCMRADRESAQRIR</sequence>
<feature type="domain" description="Histidine kinase" evidence="7">
    <location>
        <begin position="188"/>
        <end position="404"/>
    </location>
</feature>
<evidence type="ECO:0000256" key="5">
    <source>
        <dbReference type="ARBA" id="ARBA00022777"/>
    </source>
</evidence>
<dbReference type="Gene3D" id="3.30.450.20">
    <property type="entry name" value="PAS domain"/>
    <property type="match status" value="1"/>
</dbReference>
<evidence type="ECO:0000256" key="2">
    <source>
        <dbReference type="ARBA" id="ARBA00012438"/>
    </source>
</evidence>
<dbReference type="InterPro" id="IPR005467">
    <property type="entry name" value="His_kinase_dom"/>
</dbReference>
<keyword evidence="5" id="KW-0418">Kinase</keyword>
<organism evidence="10 11">
    <name type="scientific">Candidatus Aeolococcus gillhamiae</name>
    <dbReference type="NCBI Taxonomy" id="3127015"/>
    <lineage>
        <taxon>Bacteria</taxon>
        <taxon>Bacillati</taxon>
        <taxon>Candidatus Dormiibacterota</taxon>
        <taxon>Candidatus Dormibacteria</taxon>
        <taxon>Candidatus Aeolococcales</taxon>
        <taxon>Candidatus Aeolococcaceae</taxon>
        <taxon>Candidatus Aeolococcus</taxon>
    </lineage>
</organism>
<dbReference type="SMART" id="SM00387">
    <property type="entry name" value="HATPase_c"/>
    <property type="match status" value="1"/>
</dbReference>
<dbReference type="NCBIfam" id="TIGR00229">
    <property type="entry name" value="sensory_box"/>
    <property type="match status" value="1"/>
</dbReference>
<dbReference type="InterPro" id="IPR035965">
    <property type="entry name" value="PAS-like_dom_sf"/>
</dbReference>
<dbReference type="GO" id="GO:0000155">
    <property type="term" value="F:phosphorelay sensor kinase activity"/>
    <property type="evidence" value="ECO:0007669"/>
    <property type="project" value="InterPro"/>
</dbReference>
<keyword evidence="3" id="KW-0597">Phosphoprotein</keyword>
<dbReference type="InterPro" id="IPR013767">
    <property type="entry name" value="PAS_fold"/>
</dbReference>
<dbReference type="InterPro" id="IPR036097">
    <property type="entry name" value="HisK_dim/P_sf"/>
</dbReference>
<evidence type="ECO:0000256" key="4">
    <source>
        <dbReference type="ARBA" id="ARBA00022679"/>
    </source>
</evidence>
<keyword evidence="6" id="KW-0902">Two-component regulatory system</keyword>
<evidence type="ECO:0000256" key="6">
    <source>
        <dbReference type="ARBA" id="ARBA00023012"/>
    </source>
</evidence>
<dbReference type="InterPro" id="IPR003661">
    <property type="entry name" value="HisK_dim/P_dom"/>
</dbReference>
<accession>A0A2W5ZL43</accession>
<evidence type="ECO:0000256" key="3">
    <source>
        <dbReference type="ARBA" id="ARBA00022553"/>
    </source>
</evidence>
<evidence type="ECO:0000259" key="7">
    <source>
        <dbReference type="PROSITE" id="PS50109"/>
    </source>
</evidence>
<dbReference type="PROSITE" id="PS50109">
    <property type="entry name" value="HIS_KIN"/>
    <property type="match status" value="1"/>
</dbReference>
<gene>
    <name evidence="10" type="ORF">DLM65_01160</name>
</gene>
<protein>
    <recommendedName>
        <fullName evidence="2">histidine kinase</fullName>
        <ecNumber evidence="2">2.7.13.3</ecNumber>
    </recommendedName>
</protein>
<dbReference type="PANTHER" id="PTHR43047">
    <property type="entry name" value="TWO-COMPONENT HISTIDINE PROTEIN KINASE"/>
    <property type="match status" value="1"/>
</dbReference>
<dbReference type="SMART" id="SM00388">
    <property type="entry name" value="HisKA"/>
    <property type="match status" value="1"/>
</dbReference>
<dbReference type="Pfam" id="PF02518">
    <property type="entry name" value="HATPase_c"/>
    <property type="match status" value="1"/>
</dbReference>
<dbReference type="InterPro" id="IPR036890">
    <property type="entry name" value="HATPase_C_sf"/>
</dbReference>
<dbReference type="PROSITE" id="PS50113">
    <property type="entry name" value="PAC"/>
    <property type="match status" value="1"/>
</dbReference>
<dbReference type="InterPro" id="IPR000014">
    <property type="entry name" value="PAS"/>
</dbReference>
<dbReference type="CDD" id="cd00075">
    <property type="entry name" value="HATPase"/>
    <property type="match status" value="1"/>
</dbReference>
<dbReference type="Pfam" id="PF00512">
    <property type="entry name" value="HisKA"/>
    <property type="match status" value="1"/>
</dbReference>
<keyword evidence="4" id="KW-0808">Transferase</keyword>
<dbReference type="PANTHER" id="PTHR43047:SF62">
    <property type="entry name" value="SENSOR HISTIDINE KINASE DPIB"/>
    <property type="match status" value="1"/>
</dbReference>
<dbReference type="InterPro" id="IPR000700">
    <property type="entry name" value="PAS-assoc_C"/>
</dbReference>
<dbReference type="EMBL" id="QHBU01000024">
    <property type="protein sequence ID" value="PZR83785.1"/>
    <property type="molecule type" value="Genomic_DNA"/>
</dbReference>
<dbReference type="CDD" id="cd00082">
    <property type="entry name" value="HisKA"/>
    <property type="match status" value="1"/>
</dbReference>
<dbReference type="Gene3D" id="1.10.287.130">
    <property type="match status" value="1"/>
</dbReference>
<feature type="domain" description="PAC" evidence="9">
    <location>
        <begin position="119"/>
        <end position="170"/>
    </location>
</feature>
<dbReference type="InterPro" id="IPR003594">
    <property type="entry name" value="HATPase_dom"/>
</dbReference>
<dbReference type="AlphaFoldDB" id="A0A2W5ZL43"/>
<evidence type="ECO:0000313" key="10">
    <source>
        <dbReference type="EMBL" id="PZR83785.1"/>
    </source>
</evidence>
<dbReference type="SUPFAM" id="SSF47384">
    <property type="entry name" value="Homodimeric domain of signal transducing histidine kinase"/>
    <property type="match status" value="1"/>
</dbReference>
<evidence type="ECO:0000259" key="9">
    <source>
        <dbReference type="PROSITE" id="PS50113"/>
    </source>
</evidence>